<dbReference type="AlphaFoldDB" id="A0A9D1N1J3"/>
<accession>A0A9D1N1J3</accession>
<proteinExistence type="predicted"/>
<name>A0A9D1N1J3_9CLOT</name>
<organism evidence="1 2">
    <name type="scientific">Candidatus Limenecus avicola</name>
    <dbReference type="NCBI Taxonomy" id="2840847"/>
    <lineage>
        <taxon>Bacteria</taxon>
        <taxon>Bacillati</taxon>
        <taxon>Bacillota</taxon>
        <taxon>Clostridia</taxon>
        <taxon>Eubacteriales</taxon>
        <taxon>Clostridiaceae</taxon>
        <taxon>Clostridiaceae incertae sedis</taxon>
        <taxon>Candidatus Limenecus</taxon>
    </lineage>
</organism>
<evidence type="ECO:0000313" key="1">
    <source>
        <dbReference type="EMBL" id="HIU93049.1"/>
    </source>
</evidence>
<dbReference type="Proteomes" id="UP000886748">
    <property type="component" value="Unassembled WGS sequence"/>
</dbReference>
<dbReference type="EMBL" id="DVOD01000057">
    <property type="protein sequence ID" value="HIU93049.1"/>
    <property type="molecule type" value="Genomic_DNA"/>
</dbReference>
<reference evidence="1" key="1">
    <citation type="submission" date="2020-10" db="EMBL/GenBank/DDBJ databases">
        <authorList>
            <person name="Gilroy R."/>
        </authorList>
    </citation>
    <scope>NUCLEOTIDE SEQUENCE</scope>
    <source>
        <strain evidence="1">CHK154-7741</strain>
    </source>
</reference>
<evidence type="ECO:0000313" key="2">
    <source>
        <dbReference type="Proteomes" id="UP000886748"/>
    </source>
</evidence>
<protein>
    <submittedName>
        <fullName evidence="1">Uncharacterized protein</fullName>
    </submittedName>
</protein>
<gene>
    <name evidence="1" type="ORF">IAD26_07960</name>
</gene>
<reference evidence="1" key="2">
    <citation type="journal article" date="2021" name="PeerJ">
        <title>Extensive microbial diversity within the chicken gut microbiome revealed by metagenomics and culture.</title>
        <authorList>
            <person name="Gilroy R."/>
            <person name="Ravi A."/>
            <person name="Getino M."/>
            <person name="Pursley I."/>
            <person name="Horton D.L."/>
            <person name="Alikhan N.F."/>
            <person name="Baker D."/>
            <person name="Gharbi K."/>
            <person name="Hall N."/>
            <person name="Watson M."/>
            <person name="Adriaenssens E.M."/>
            <person name="Foster-Nyarko E."/>
            <person name="Jarju S."/>
            <person name="Secka A."/>
            <person name="Antonio M."/>
            <person name="Oren A."/>
            <person name="Chaudhuri R.R."/>
            <person name="La Ragione R."/>
            <person name="Hildebrand F."/>
            <person name="Pallen M.J."/>
        </authorList>
    </citation>
    <scope>NUCLEOTIDE SEQUENCE</scope>
    <source>
        <strain evidence="1">CHK154-7741</strain>
    </source>
</reference>
<comment type="caution">
    <text evidence="1">The sequence shown here is derived from an EMBL/GenBank/DDBJ whole genome shotgun (WGS) entry which is preliminary data.</text>
</comment>
<sequence length="92" mass="10285">MSNNNMINPANYYNPFAKYNYVSKTRGVYIPKETQPLLNASDTGVQKSASIYSDNYDAETDLMLSMKDENGKNDLNSALLGFINRFLGSSDN</sequence>